<dbReference type="PANTHER" id="PTHR19316">
    <property type="entry name" value="PROTEIN FOLDING REGULATOR"/>
    <property type="match status" value="1"/>
</dbReference>
<evidence type="ECO:0000256" key="2">
    <source>
        <dbReference type="ARBA" id="ARBA00022737"/>
    </source>
</evidence>
<evidence type="ECO:0000313" key="4">
    <source>
        <dbReference type="EMBL" id="TPX68982.1"/>
    </source>
</evidence>
<gene>
    <name evidence="4" type="ORF">CcCBS67573_g06985</name>
</gene>
<dbReference type="InterPro" id="IPR050693">
    <property type="entry name" value="Hsp70_NEF-Inhibitors"/>
</dbReference>
<feature type="domain" description="Nucleotide exchange factor Fes1" evidence="3">
    <location>
        <begin position="20"/>
        <end position="102"/>
    </location>
</feature>
<evidence type="ECO:0000256" key="1">
    <source>
        <dbReference type="ARBA" id="ARBA00011045"/>
    </source>
</evidence>
<dbReference type="InterPro" id="IPR016024">
    <property type="entry name" value="ARM-type_fold"/>
</dbReference>
<dbReference type="InterPro" id="IPR013918">
    <property type="entry name" value="Nucleotide_exch_fac_Fes1"/>
</dbReference>
<organism evidence="4 5">
    <name type="scientific">Chytriomyces confervae</name>
    <dbReference type="NCBI Taxonomy" id="246404"/>
    <lineage>
        <taxon>Eukaryota</taxon>
        <taxon>Fungi</taxon>
        <taxon>Fungi incertae sedis</taxon>
        <taxon>Chytridiomycota</taxon>
        <taxon>Chytridiomycota incertae sedis</taxon>
        <taxon>Chytridiomycetes</taxon>
        <taxon>Chytridiales</taxon>
        <taxon>Chytriomycetaceae</taxon>
        <taxon>Chytriomyces</taxon>
    </lineage>
</organism>
<dbReference type="SUPFAM" id="SSF48371">
    <property type="entry name" value="ARM repeat"/>
    <property type="match status" value="1"/>
</dbReference>
<dbReference type="GO" id="GO:0005783">
    <property type="term" value="C:endoplasmic reticulum"/>
    <property type="evidence" value="ECO:0007669"/>
    <property type="project" value="TreeGrafter"/>
</dbReference>
<dbReference type="Gene3D" id="1.25.10.10">
    <property type="entry name" value="Leucine-rich Repeat Variant"/>
    <property type="match status" value="1"/>
</dbReference>
<reference evidence="4 5" key="1">
    <citation type="journal article" date="2019" name="Sci. Rep.">
        <title>Comparative genomics of chytrid fungi reveal insights into the obligate biotrophic and pathogenic lifestyle of Synchytrium endobioticum.</title>
        <authorList>
            <person name="van de Vossenberg B.T.L.H."/>
            <person name="Warris S."/>
            <person name="Nguyen H.D.T."/>
            <person name="van Gent-Pelzer M.P.E."/>
            <person name="Joly D.L."/>
            <person name="van de Geest H.C."/>
            <person name="Bonants P.J.M."/>
            <person name="Smith D.S."/>
            <person name="Levesque C.A."/>
            <person name="van der Lee T.A.J."/>
        </authorList>
    </citation>
    <scope>NUCLEOTIDE SEQUENCE [LARGE SCALE GENOMIC DNA]</scope>
    <source>
        <strain evidence="4 5">CBS 675.73</strain>
    </source>
</reference>
<dbReference type="AlphaFoldDB" id="A0A507EYR0"/>
<comment type="similarity">
    <text evidence="1">Belongs to the FES1 family.</text>
</comment>
<dbReference type="STRING" id="246404.A0A507EYR0"/>
<dbReference type="Proteomes" id="UP000320333">
    <property type="component" value="Unassembled WGS sequence"/>
</dbReference>
<dbReference type="InterPro" id="IPR011989">
    <property type="entry name" value="ARM-like"/>
</dbReference>
<keyword evidence="2" id="KW-0677">Repeat</keyword>
<dbReference type="Pfam" id="PF08609">
    <property type="entry name" value="Fes1"/>
    <property type="match status" value="1"/>
</dbReference>
<comment type="caution">
    <text evidence="4">The sequence shown here is derived from an EMBL/GenBank/DDBJ whole genome shotgun (WGS) entry which is preliminary data.</text>
</comment>
<evidence type="ECO:0000259" key="3">
    <source>
        <dbReference type="Pfam" id="PF08609"/>
    </source>
</evidence>
<protein>
    <recommendedName>
        <fullName evidence="3">Nucleotide exchange factor Fes1 domain-containing protein</fullName>
    </recommendedName>
</protein>
<sequence>MSAVDEKTGTFASRPVTSSDLLQWAVINNATKKEDAPHQANPVKHEPIDPKWVDVILGKSDSVRMKECVEILQDKTKGLDEKLAAFDELEMLVESLDNANDMRNLGLWKPILTILKEDPEAEMRAFAAWVLGTCVQNNPPAQKDFLAADGLPILLDALSKDKDSEVVAKCMTCLSGLVRQNPSVYDQLAIVAGDGSKMGLKPVLNILTKSATATLLKAQKRAVFFFDGLIGGTSGEEDVVVAKAVEDAQAQDWATQIGGLLDSNSSVDKDLFEKCMSLLVHLADKKAISSVTLKALKNTVPALTKQFGEGEEELDAELAAAFKRVFV</sequence>
<accession>A0A507EYR0</accession>
<dbReference type="GO" id="GO:0000774">
    <property type="term" value="F:adenyl-nucleotide exchange factor activity"/>
    <property type="evidence" value="ECO:0007669"/>
    <property type="project" value="TreeGrafter"/>
</dbReference>
<evidence type="ECO:0000313" key="5">
    <source>
        <dbReference type="Proteomes" id="UP000320333"/>
    </source>
</evidence>
<dbReference type="OrthoDB" id="10250458at2759"/>
<proteinExistence type="inferred from homology"/>
<dbReference type="EMBL" id="QEAP01000331">
    <property type="protein sequence ID" value="TPX68982.1"/>
    <property type="molecule type" value="Genomic_DNA"/>
</dbReference>
<dbReference type="PANTHER" id="PTHR19316:SF18">
    <property type="entry name" value="HSP70-BINDING PROTEIN 1"/>
    <property type="match status" value="1"/>
</dbReference>
<keyword evidence="5" id="KW-1185">Reference proteome</keyword>
<name>A0A507EYR0_9FUNG</name>